<evidence type="ECO:0000313" key="1">
    <source>
        <dbReference type="EMBL" id="MBB3953825.1"/>
    </source>
</evidence>
<organism evidence="1 2">
    <name type="scientific">Novosphingobium sediminicola</name>
    <dbReference type="NCBI Taxonomy" id="563162"/>
    <lineage>
        <taxon>Bacteria</taxon>
        <taxon>Pseudomonadati</taxon>
        <taxon>Pseudomonadota</taxon>
        <taxon>Alphaproteobacteria</taxon>
        <taxon>Sphingomonadales</taxon>
        <taxon>Sphingomonadaceae</taxon>
        <taxon>Novosphingobium</taxon>
    </lineage>
</organism>
<sequence length="30" mass="3527">MSALSHLWRLLLATSEVAVRHRYHALWHGD</sequence>
<accession>A0A7W6CHF0</accession>
<dbReference type="Proteomes" id="UP000548867">
    <property type="component" value="Unassembled WGS sequence"/>
</dbReference>
<dbReference type="EMBL" id="JACIDX010000002">
    <property type="protein sequence ID" value="MBB3953825.1"/>
    <property type="molecule type" value="Genomic_DNA"/>
</dbReference>
<keyword evidence="2" id="KW-1185">Reference proteome</keyword>
<comment type="caution">
    <text evidence="1">The sequence shown here is derived from an EMBL/GenBank/DDBJ whole genome shotgun (WGS) entry which is preliminary data.</text>
</comment>
<reference evidence="1 2" key="1">
    <citation type="submission" date="2020-08" db="EMBL/GenBank/DDBJ databases">
        <title>Genomic Encyclopedia of Type Strains, Phase IV (KMG-IV): sequencing the most valuable type-strain genomes for metagenomic binning, comparative biology and taxonomic classification.</title>
        <authorList>
            <person name="Goeker M."/>
        </authorList>
    </citation>
    <scope>NUCLEOTIDE SEQUENCE [LARGE SCALE GENOMIC DNA]</scope>
    <source>
        <strain evidence="1 2">DSM 27057</strain>
    </source>
</reference>
<protein>
    <submittedName>
        <fullName evidence="1">Uncharacterized protein</fullName>
    </submittedName>
</protein>
<name>A0A7W6CHF0_9SPHN</name>
<evidence type="ECO:0000313" key="2">
    <source>
        <dbReference type="Proteomes" id="UP000548867"/>
    </source>
</evidence>
<proteinExistence type="predicted"/>
<dbReference type="AlphaFoldDB" id="A0A7W6CHF0"/>
<gene>
    <name evidence="1" type="ORF">GGR38_000752</name>
</gene>